<reference evidence="2" key="1">
    <citation type="journal article" date="2022" name="Int. J. Mol. Sci.">
        <title>Draft Genome of Tanacetum Coccineum: Genomic Comparison of Closely Related Tanacetum-Family Plants.</title>
        <authorList>
            <person name="Yamashiro T."/>
            <person name="Shiraishi A."/>
            <person name="Nakayama K."/>
            <person name="Satake H."/>
        </authorList>
    </citation>
    <scope>NUCLEOTIDE SEQUENCE</scope>
</reference>
<protein>
    <submittedName>
        <fullName evidence="2">Uncharacterized protein</fullName>
    </submittedName>
</protein>
<reference evidence="2" key="2">
    <citation type="submission" date="2022-01" db="EMBL/GenBank/DDBJ databases">
        <authorList>
            <person name="Yamashiro T."/>
            <person name="Shiraishi A."/>
            <person name="Satake H."/>
            <person name="Nakayama K."/>
        </authorList>
    </citation>
    <scope>NUCLEOTIDE SEQUENCE</scope>
</reference>
<comment type="caution">
    <text evidence="2">The sequence shown here is derived from an EMBL/GenBank/DDBJ whole genome shotgun (WGS) entry which is preliminary data.</text>
</comment>
<evidence type="ECO:0000256" key="1">
    <source>
        <dbReference type="SAM" id="MobiDB-lite"/>
    </source>
</evidence>
<name>A0ABQ5DQT8_9ASTR</name>
<sequence length="210" mass="23278">MILYQLSSKDFLTLRRNLNLGPNLIILKLLKHQCKLTLSTRLKSTIRNVLQKTPALLAQSFFTPGQSSSKATSGAVNPDQAQRKRGRGDDEDPIAGLDQGNEKKTRKGKDTKPSKKSSTSKESSKGKTLPKTSKTGKSVTVKEIVYEVVDIDQPLNHENDIDNADDQPDAEVAPKTDKSTWFKQPPRPPTPDPEWNKGKAVEVVKKHVIL</sequence>
<proteinExistence type="predicted"/>
<dbReference type="EMBL" id="BQNB010015364">
    <property type="protein sequence ID" value="GJT39159.1"/>
    <property type="molecule type" value="Genomic_DNA"/>
</dbReference>
<feature type="region of interest" description="Disordered" evidence="1">
    <location>
        <begin position="151"/>
        <end position="199"/>
    </location>
</feature>
<accession>A0ABQ5DQT8</accession>
<gene>
    <name evidence="2" type="ORF">Tco_0939024</name>
</gene>
<feature type="compositionally biased region" description="Polar residues" evidence="1">
    <location>
        <begin position="64"/>
        <end position="75"/>
    </location>
</feature>
<evidence type="ECO:0000313" key="3">
    <source>
        <dbReference type="Proteomes" id="UP001151760"/>
    </source>
</evidence>
<organism evidence="2 3">
    <name type="scientific">Tanacetum coccineum</name>
    <dbReference type="NCBI Taxonomy" id="301880"/>
    <lineage>
        <taxon>Eukaryota</taxon>
        <taxon>Viridiplantae</taxon>
        <taxon>Streptophyta</taxon>
        <taxon>Embryophyta</taxon>
        <taxon>Tracheophyta</taxon>
        <taxon>Spermatophyta</taxon>
        <taxon>Magnoliopsida</taxon>
        <taxon>eudicotyledons</taxon>
        <taxon>Gunneridae</taxon>
        <taxon>Pentapetalae</taxon>
        <taxon>asterids</taxon>
        <taxon>campanulids</taxon>
        <taxon>Asterales</taxon>
        <taxon>Asteraceae</taxon>
        <taxon>Asteroideae</taxon>
        <taxon>Anthemideae</taxon>
        <taxon>Anthemidinae</taxon>
        <taxon>Tanacetum</taxon>
    </lineage>
</organism>
<evidence type="ECO:0000313" key="2">
    <source>
        <dbReference type="EMBL" id="GJT39159.1"/>
    </source>
</evidence>
<feature type="region of interest" description="Disordered" evidence="1">
    <location>
        <begin position="64"/>
        <end position="139"/>
    </location>
</feature>
<feature type="compositionally biased region" description="Basic and acidic residues" evidence="1">
    <location>
        <begin position="100"/>
        <end position="113"/>
    </location>
</feature>
<dbReference type="Proteomes" id="UP001151760">
    <property type="component" value="Unassembled WGS sequence"/>
</dbReference>
<keyword evidence="3" id="KW-1185">Reference proteome</keyword>